<dbReference type="GO" id="GO:0016114">
    <property type="term" value="P:terpenoid biosynthetic process"/>
    <property type="evidence" value="ECO:0007669"/>
    <property type="project" value="UniProtKB-UniRule"/>
</dbReference>
<dbReference type="EMBL" id="JACCAC010000001">
    <property type="protein sequence ID" value="NYG56974.1"/>
    <property type="molecule type" value="Genomic_DNA"/>
</dbReference>
<evidence type="ECO:0000256" key="5">
    <source>
        <dbReference type="ARBA" id="ARBA00022741"/>
    </source>
</evidence>
<dbReference type="InterPro" id="IPR036554">
    <property type="entry name" value="GHMP_kinase_C_sf"/>
</dbReference>
<evidence type="ECO:0000256" key="8">
    <source>
        <dbReference type="ARBA" id="ARBA00032554"/>
    </source>
</evidence>
<dbReference type="GO" id="GO:0019288">
    <property type="term" value="P:isopentenyl diphosphate biosynthetic process, methylerythritol 4-phosphate pathway"/>
    <property type="evidence" value="ECO:0007669"/>
    <property type="project" value="UniProtKB-UniRule"/>
</dbReference>
<comment type="caution">
    <text evidence="12">The sequence shown here is derived from an EMBL/GenBank/DDBJ whole genome shotgun (WGS) entry which is preliminary data.</text>
</comment>
<evidence type="ECO:0000256" key="4">
    <source>
        <dbReference type="ARBA" id="ARBA00022679"/>
    </source>
</evidence>
<dbReference type="PANTHER" id="PTHR43527">
    <property type="entry name" value="4-DIPHOSPHOCYTIDYL-2-C-METHYL-D-ERYTHRITOL KINASE, CHLOROPLASTIC"/>
    <property type="match status" value="1"/>
</dbReference>
<evidence type="ECO:0000313" key="12">
    <source>
        <dbReference type="EMBL" id="NYG56974.1"/>
    </source>
</evidence>
<evidence type="ECO:0000256" key="7">
    <source>
        <dbReference type="ARBA" id="ARBA00022840"/>
    </source>
</evidence>
<feature type="domain" description="GHMP kinase C-terminal" evidence="11">
    <location>
        <begin position="218"/>
        <end position="293"/>
    </location>
</feature>
<dbReference type="AlphaFoldDB" id="A0A7Y9RX91"/>
<comment type="pathway">
    <text evidence="9">Isoprenoid biosynthesis; isopentenyl diphosphate biosynthesis via DXP pathway; isopentenyl diphosphate from 1-deoxy-D-xylulose 5-phosphate: step 3/6.</text>
</comment>
<dbReference type="InterPro" id="IPR020568">
    <property type="entry name" value="Ribosomal_Su5_D2-typ_SF"/>
</dbReference>
<dbReference type="Gene3D" id="3.30.70.890">
    <property type="entry name" value="GHMP kinase, C-terminal domain"/>
    <property type="match status" value="1"/>
</dbReference>
<evidence type="ECO:0000259" key="11">
    <source>
        <dbReference type="Pfam" id="PF08544"/>
    </source>
</evidence>
<evidence type="ECO:0000256" key="3">
    <source>
        <dbReference type="ARBA" id="ARBA00017473"/>
    </source>
</evidence>
<feature type="binding site" evidence="9">
    <location>
        <begin position="110"/>
        <end position="120"/>
    </location>
    <ligand>
        <name>ATP</name>
        <dbReference type="ChEBI" id="CHEBI:30616"/>
    </ligand>
</feature>
<comment type="function">
    <text evidence="9">Catalyzes the phosphorylation of the position 2 hydroxy group of 4-diphosphocytidyl-2C-methyl-D-erythritol.</text>
</comment>
<keyword evidence="13" id="KW-1185">Reference proteome</keyword>
<dbReference type="GO" id="GO:0005524">
    <property type="term" value="F:ATP binding"/>
    <property type="evidence" value="ECO:0007669"/>
    <property type="project" value="UniProtKB-UniRule"/>
</dbReference>
<evidence type="ECO:0000259" key="10">
    <source>
        <dbReference type="Pfam" id="PF00288"/>
    </source>
</evidence>
<dbReference type="GO" id="GO:0050515">
    <property type="term" value="F:4-(cytidine 5'-diphospho)-2-C-methyl-D-erythritol kinase activity"/>
    <property type="evidence" value="ECO:0007669"/>
    <property type="project" value="UniProtKB-UniRule"/>
</dbReference>
<accession>A0A7Y9RX91</accession>
<name>A0A7Y9RX91_9ACTN</name>
<keyword evidence="7 9" id="KW-0067">ATP-binding</keyword>
<dbReference type="PIRSF" id="PIRSF010376">
    <property type="entry name" value="IspE"/>
    <property type="match status" value="1"/>
</dbReference>
<dbReference type="InterPro" id="IPR013750">
    <property type="entry name" value="GHMP_kinase_C_dom"/>
</dbReference>
<reference evidence="12 13" key="1">
    <citation type="submission" date="2020-07" db="EMBL/GenBank/DDBJ databases">
        <title>Sequencing the genomes of 1000 actinobacteria strains.</title>
        <authorList>
            <person name="Klenk H.-P."/>
        </authorList>
    </citation>
    <scope>NUCLEOTIDE SEQUENCE [LARGE SCALE GENOMIC DNA]</scope>
    <source>
        <strain evidence="12 13">DSM 24552</strain>
    </source>
</reference>
<sequence>MSPAPAPAGAPVTVRAPAKVNLHLGVGAPRADGFHPLVTVYQAVGLHDDLTAAPAAPGEGLTLSLTARPHLDVSGVPLDATNLAVRAGLALAAHHGRPADARLHLDKSVPVAGGLAGGSADAAAALVALDRLWELQTPDADLLRLAADLGSDVPFALVGGSALGTGRGEVVDPAPDAGAWWWVVVPSDEGLSTPRVYRHHDELRPAAPAEPRPAHAVLAALRAGDVHALAAALHNDLQAPALDLRPDLADLLEAGERAGALRGLVSGSGPTCVFLCADVGAARSTAGALQESGRDGVLVVPAPVAGAHVLDVPREVG</sequence>
<evidence type="ECO:0000256" key="9">
    <source>
        <dbReference type="HAMAP-Rule" id="MF_00061"/>
    </source>
</evidence>
<dbReference type="InterPro" id="IPR014721">
    <property type="entry name" value="Ribsml_uS5_D2-typ_fold_subgr"/>
</dbReference>
<dbReference type="UniPathway" id="UPA00056">
    <property type="reaction ID" value="UER00094"/>
</dbReference>
<protein>
    <recommendedName>
        <fullName evidence="3 9">4-diphosphocytidyl-2-C-methyl-D-erythritol kinase</fullName>
        <shortName evidence="9">CMK</shortName>
        <ecNumber evidence="2 9">2.7.1.148</ecNumber>
    </recommendedName>
    <alternativeName>
        <fullName evidence="8 9">4-(cytidine-5'-diphospho)-2-C-methyl-D-erythritol kinase</fullName>
    </alternativeName>
</protein>
<dbReference type="InterPro" id="IPR004424">
    <property type="entry name" value="IspE"/>
</dbReference>
<dbReference type="Proteomes" id="UP000544110">
    <property type="component" value="Unassembled WGS sequence"/>
</dbReference>
<dbReference type="SUPFAM" id="SSF54211">
    <property type="entry name" value="Ribosomal protein S5 domain 2-like"/>
    <property type="match status" value="1"/>
</dbReference>
<gene>
    <name evidence="9" type="primary">ispE</name>
    <name evidence="12" type="ORF">BJ989_003278</name>
</gene>
<dbReference type="NCBIfam" id="TIGR00154">
    <property type="entry name" value="ispE"/>
    <property type="match status" value="1"/>
</dbReference>
<keyword evidence="4 9" id="KW-0808">Transferase</keyword>
<comment type="catalytic activity">
    <reaction evidence="9">
        <text>4-CDP-2-C-methyl-D-erythritol + ATP = 4-CDP-2-C-methyl-D-erythritol 2-phosphate + ADP + H(+)</text>
        <dbReference type="Rhea" id="RHEA:18437"/>
        <dbReference type="ChEBI" id="CHEBI:15378"/>
        <dbReference type="ChEBI" id="CHEBI:30616"/>
        <dbReference type="ChEBI" id="CHEBI:57823"/>
        <dbReference type="ChEBI" id="CHEBI:57919"/>
        <dbReference type="ChEBI" id="CHEBI:456216"/>
        <dbReference type="EC" id="2.7.1.148"/>
    </reaction>
</comment>
<dbReference type="Gene3D" id="3.30.230.10">
    <property type="match status" value="1"/>
</dbReference>
<dbReference type="Pfam" id="PF08544">
    <property type="entry name" value="GHMP_kinases_C"/>
    <property type="match status" value="1"/>
</dbReference>
<evidence type="ECO:0000256" key="1">
    <source>
        <dbReference type="ARBA" id="ARBA00009684"/>
    </source>
</evidence>
<evidence type="ECO:0000256" key="6">
    <source>
        <dbReference type="ARBA" id="ARBA00022777"/>
    </source>
</evidence>
<feature type="active site" evidence="9">
    <location>
        <position position="152"/>
    </location>
</feature>
<dbReference type="Pfam" id="PF00288">
    <property type="entry name" value="GHMP_kinases_N"/>
    <property type="match status" value="1"/>
</dbReference>
<dbReference type="EC" id="2.7.1.148" evidence="2 9"/>
<evidence type="ECO:0000313" key="13">
    <source>
        <dbReference type="Proteomes" id="UP000544110"/>
    </source>
</evidence>
<keyword evidence="9" id="KW-0414">Isoprene biosynthesis</keyword>
<keyword evidence="5 9" id="KW-0547">Nucleotide-binding</keyword>
<dbReference type="PANTHER" id="PTHR43527:SF2">
    <property type="entry name" value="4-DIPHOSPHOCYTIDYL-2-C-METHYL-D-ERYTHRITOL KINASE, CHLOROPLASTIC"/>
    <property type="match status" value="1"/>
</dbReference>
<keyword evidence="6 9" id="KW-0418">Kinase</keyword>
<dbReference type="SUPFAM" id="SSF55060">
    <property type="entry name" value="GHMP Kinase, C-terminal domain"/>
    <property type="match status" value="1"/>
</dbReference>
<dbReference type="RefSeq" id="WP_343049459.1">
    <property type="nucleotide sequence ID" value="NZ_JACCAC010000001.1"/>
</dbReference>
<feature type="domain" description="GHMP kinase N-terminal" evidence="10">
    <location>
        <begin position="82"/>
        <end position="160"/>
    </location>
</feature>
<organism evidence="12 13">
    <name type="scientific">Nocardioides perillae</name>
    <dbReference type="NCBI Taxonomy" id="1119534"/>
    <lineage>
        <taxon>Bacteria</taxon>
        <taxon>Bacillati</taxon>
        <taxon>Actinomycetota</taxon>
        <taxon>Actinomycetes</taxon>
        <taxon>Propionibacteriales</taxon>
        <taxon>Nocardioidaceae</taxon>
        <taxon>Nocardioides</taxon>
    </lineage>
</organism>
<dbReference type="InterPro" id="IPR006204">
    <property type="entry name" value="GHMP_kinase_N_dom"/>
</dbReference>
<dbReference type="NCBIfam" id="NF002870">
    <property type="entry name" value="PRK03188.1"/>
    <property type="match status" value="1"/>
</dbReference>
<feature type="active site" evidence="9">
    <location>
        <position position="19"/>
    </location>
</feature>
<comment type="similarity">
    <text evidence="1 9">Belongs to the GHMP kinase family. IspE subfamily.</text>
</comment>
<proteinExistence type="inferred from homology"/>
<evidence type="ECO:0000256" key="2">
    <source>
        <dbReference type="ARBA" id="ARBA00012052"/>
    </source>
</evidence>
<dbReference type="HAMAP" id="MF_00061">
    <property type="entry name" value="IspE"/>
    <property type="match status" value="1"/>
</dbReference>